<dbReference type="SUPFAM" id="SSF52540">
    <property type="entry name" value="P-loop containing nucleoside triphosphate hydrolases"/>
    <property type="match status" value="1"/>
</dbReference>
<protein>
    <submittedName>
        <fullName evidence="2">Protein ea59</fullName>
    </submittedName>
</protein>
<dbReference type="PANTHER" id="PTHR43581:SF4">
    <property type="entry name" value="ATP_GTP PHOSPHATASE"/>
    <property type="match status" value="1"/>
</dbReference>
<accession>E5B1R8</accession>
<proteinExistence type="predicted"/>
<name>E5B1R8_ERWAM</name>
<evidence type="ECO:0000313" key="2">
    <source>
        <dbReference type="EMBL" id="CBX79419.1"/>
    </source>
</evidence>
<dbReference type="InterPro" id="IPR051396">
    <property type="entry name" value="Bact_Antivir_Def_Nuclease"/>
</dbReference>
<organism evidence="2">
    <name type="scientific">Erwinia amylovora ATCC BAA-2158</name>
    <dbReference type="NCBI Taxonomy" id="889211"/>
    <lineage>
        <taxon>Bacteria</taxon>
        <taxon>Pseudomonadati</taxon>
        <taxon>Pseudomonadota</taxon>
        <taxon>Gammaproteobacteria</taxon>
        <taxon>Enterobacterales</taxon>
        <taxon>Erwiniaceae</taxon>
        <taxon>Erwinia</taxon>
    </lineage>
</organism>
<dbReference type="InterPro" id="IPR027417">
    <property type="entry name" value="P-loop_NTPase"/>
</dbReference>
<feature type="domain" description="Endonuclease GajA/Old nuclease/RecF-like AAA" evidence="1">
    <location>
        <begin position="250"/>
        <end position="296"/>
    </location>
</feature>
<reference evidence="2" key="1">
    <citation type="journal article" date="2011" name="J. Bacteriol.">
        <title>Genome Sequence of an Erwinia amylovora Strain with Pathogenicity Restricted to Rubus Plants.</title>
        <authorList>
            <person name="Powney R."/>
            <person name="Smits T.H."/>
            <person name="Sawbridge T."/>
            <person name="Frey B."/>
            <person name="Blom J."/>
            <person name="Frey J.E."/>
            <person name="Plummer K.M."/>
            <person name="Beer S.V."/>
            <person name="Luck J."/>
            <person name="Duffy B."/>
            <person name="Rodoni B."/>
        </authorList>
    </citation>
    <scope>NUCLEOTIDE SEQUENCE</scope>
    <source>
        <strain evidence="2">ATCC BAA-2158</strain>
    </source>
</reference>
<dbReference type="PANTHER" id="PTHR43581">
    <property type="entry name" value="ATP/GTP PHOSPHATASE"/>
    <property type="match status" value="1"/>
</dbReference>
<dbReference type="EMBL" id="FR719186">
    <property type="protein sequence ID" value="CBX79419.1"/>
    <property type="molecule type" value="Genomic_DNA"/>
</dbReference>
<dbReference type="AlphaFoldDB" id="E5B1R8"/>
<gene>
    <name evidence="2" type="primary">ea59</name>
    <name evidence="2" type="ORF">EAIL5_0599</name>
</gene>
<dbReference type="InterPro" id="IPR041685">
    <property type="entry name" value="AAA_GajA/Old/RecF-like"/>
</dbReference>
<sequence length="520" mass="59328">MSVKYISFSNIRKMAFSTKYQPITDRSNELSPVSINIFSGPNGSGKSTIIDILRVILEPVKLMCIGRENMNADTVGLFKLIFDNRSGLIAKFVSQGIGEMHVELMAMSYDNKLNKISHRGYLDTNKPQNFPSEYSRCINLVNQNVAYRSNHDLGNLPLEKVVGFFNKDAQHLLGTAASGLKIGANKYERPGDVRFNKFSLENCFQISDYADDKLFLWLHDDELQTNEVHINELPAGWKAFGGLLTWLSVQEDRTICLIEEPEVHIHPLLQRILIKRIQEIAHEKHLQLFISTHSTVFLEYEAWDSTRTNLYEADGYGIRNLTRSAAFITSMGIRPGDVFQANGLIWIEGVSDRIYIKHWIKLYCNKNGIDIPVENVHYAFMPYGGAMLKHYSAQKNDTIQALMINKNCIFIADRDNDYDMSNPKSPRLLRSATAKEAIRKTIPTWITEGYTIEDFLPEKIFSLNFDVTSNKTTLKNGKSKVNCAMCFESEIDDFDLSYNPNSNLPKLIKFIVNSIEGWNR</sequence>
<dbReference type="Gene3D" id="3.40.50.300">
    <property type="entry name" value="P-loop containing nucleotide triphosphate hydrolases"/>
    <property type="match status" value="1"/>
</dbReference>
<dbReference type="Pfam" id="PF13175">
    <property type="entry name" value="AAA_15"/>
    <property type="match status" value="1"/>
</dbReference>
<evidence type="ECO:0000259" key="1">
    <source>
        <dbReference type="Pfam" id="PF13175"/>
    </source>
</evidence>